<sequence>MSGKTAKPAIPDWQRAKPAAQQSPLSEQAESSPKAQPEQSPTRGAEEAAKNEPQEESTSLLEQASRFLEDPTIRDAPRDKKVTFLQSKGVAPGDTEQLLGASTEGESPLDLSKEGDRAWGKTSSEPPSQPPAPTAQQQPQAREIPPIVTYPEFLTQSAKPPPLMTTQRLVSTAYITGGLMATMYGLSQYIIAPMIQTLATSRHEFAAHAQDQLKQLNTRLEDVVSVDPATNPKVKAADPADDISEADSDPTELYHRDFGTQTSPSLSRRPSISASETDTSAVTAHEKRLKILTSHLRELEATRSNDSASSDSLRTKLSDLSTYLAEMSYQSQYYSGMGGMYGANYGMPKTKDGKDDQVEAFKADIRAVKGVFLSSRNFPAGRRIGV</sequence>
<feature type="compositionally biased region" description="Basic and acidic residues" evidence="8">
    <location>
        <begin position="67"/>
        <end position="82"/>
    </location>
</feature>
<dbReference type="GO" id="GO:0016560">
    <property type="term" value="P:protein import into peroxisome matrix, docking"/>
    <property type="evidence" value="ECO:0007669"/>
    <property type="project" value="UniProtKB-UniRule"/>
</dbReference>
<evidence type="ECO:0000256" key="7">
    <source>
        <dbReference type="RuleBase" id="RU367032"/>
    </source>
</evidence>
<dbReference type="Proteomes" id="UP000193144">
    <property type="component" value="Unassembled WGS sequence"/>
</dbReference>
<organism evidence="10 11">
    <name type="scientific">Clohesyomyces aquaticus</name>
    <dbReference type="NCBI Taxonomy" id="1231657"/>
    <lineage>
        <taxon>Eukaryota</taxon>
        <taxon>Fungi</taxon>
        <taxon>Dikarya</taxon>
        <taxon>Ascomycota</taxon>
        <taxon>Pezizomycotina</taxon>
        <taxon>Dothideomycetes</taxon>
        <taxon>Pleosporomycetidae</taxon>
        <taxon>Pleosporales</taxon>
        <taxon>Lindgomycetaceae</taxon>
        <taxon>Clohesyomyces</taxon>
    </lineage>
</organism>
<evidence type="ECO:0000256" key="4">
    <source>
        <dbReference type="ARBA" id="ARBA00029502"/>
    </source>
</evidence>
<dbReference type="InterPro" id="IPR025655">
    <property type="entry name" value="PEX14"/>
</dbReference>
<evidence type="ECO:0000259" key="9">
    <source>
        <dbReference type="Pfam" id="PF04695"/>
    </source>
</evidence>
<evidence type="ECO:0000256" key="3">
    <source>
        <dbReference type="ARBA" id="ARBA00023140"/>
    </source>
</evidence>
<dbReference type="InterPro" id="IPR036388">
    <property type="entry name" value="WH-like_DNA-bd_sf"/>
</dbReference>
<accession>A0A1Y1ZMZ2</accession>
<proteinExistence type="inferred from homology"/>
<gene>
    <name evidence="10" type="ORF">BCR34DRAFT_664295</name>
</gene>
<comment type="function">
    <text evidence="7">Component of the PEX13-PEX14 docking complex, a translocon channel that specifically mediates the import of peroxisomal cargo proteins bound to PEX5 receptor. The PEX13-PEX14 docking complex forms a large import pore which can be opened to a diameter of about 9 nm. Mechanistically, PEX5 receptor along with cargo proteins associates with the PEX14 subunit of the PEX13-PEX14 docking complex in the cytosol, leading to the insertion of the receptor into the organelle membrane with the concomitant translocation of the cargo into the peroxisome matrix.</text>
</comment>
<dbReference type="InterPro" id="IPR006785">
    <property type="entry name" value="Pex14_N"/>
</dbReference>
<comment type="similarity">
    <text evidence="1 7">Belongs to the peroxin-14 family.</text>
</comment>
<feature type="compositionally biased region" description="Polar residues" evidence="8">
    <location>
        <begin position="20"/>
        <end position="42"/>
    </location>
</feature>
<keyword evidence="2" id="KW-0811">Translocation</keyword>
<keyword evidence="7" id="KW-0472">Membrane</keyword>
<dbReference type="GO" id="GO:1990429">
    <property type="term" value="C:peroxisomal importomer complex"/>
    <property type="evidence" value="ECO:0007669"/>
    <property type="project" value="TreeGrafter"/>
</dbReference>
<dbReference type="PANTHER" id="PTHR23058:SF5">
    <property type="entry name" value="PEROXISOMAL MEMBRANE PROTEIN PEX14"/>
    <property type="match status" value="1"/>
</dbReference>
<keyword evidence="7" id="KW-0653">Protein transport</keyword>
<dbReference type="PANTHER" id="PTHR23058">
    <property type="entry name" value="PEROXISOMAL MEMBRANE PROTEIN PEX14"/>
    <property type="match status" value="1"/>
</dbReference>
<keyword evidence="11" id="KW-1185">Reference proteome</keyword>
<evidence type="ECO:0000313" key="10">
    <source>
        <dbReference type="EMBL" id="ORY11621.1"/>
    </source>
</evidence>
<feature type="compositionally biased region" description="Polar residues" evidence="8">
    <location>
        <begin position="259"/>
        <end position="282"/>
    </location>
</feature>
<comment type="caution">
    <text evidence="10">The sequence shown here is derived from an EMBL/GenBank/DDBJ whole genome shotgun (WGS) entry which is preliminary data.</text>
</comment>
<evidence type="ECO:0000256" key="1">
    <source>
        <dbReference type="ARBA" id="ARBA00005443"/>
    </source>
</evidence>
<keyword evidence="3 7" id="KW-0576">Peroxisome</keyword>
<comment type="subcellular location">
    <subcellularLocation>
        <location evidence="6 7">Peroxisome membrane</location>
    </subcellularLocation>
</comment>
<dbReference type="Gene3D" id="1.10.10.10">
    <property type="entry name" value="Winged helix-like DNA-binding domain superfamily/Winged helix DNA-binding domain"/>
    <property type="match status" value="1"/>
</dbReference>
<dbReference type="GO" id="GO:0005778">
    <property type="term" value="C:peroxisomal membrane"/>
    <property type="evidence" value="ECO:0007669"/>
    <property type="project" value="UniProtKB-SubCell"/>
</dbReference>
<evidence type="ECO:0000256" key="5">
    <source>
        <dbReference type="ARBA" id="ARBA00029691"/>
    </source>
</evidence>
<dbReference type="AlphaFoldDB" id="A0A1Y1ZMZ2"/>
<dbReference type="OrthoDB" id="441517at2759"/>
<feature type="region of interest" description="Disordered" evidence="8">
    <location>
        <begin position="229"/>
        <end position="285"/>
    </location>
</feature>
<dbReference type="Pfam" id="PF04695">
    <property type="entry name" value="Pex14_N"/>
    <property type="match status" value="1"/>
</dbReference>
<evidence type="ECO:0000256" key="2">
    <source>
        <dbReference type="ARBA" id="ARBA00023010"/>
    </source>
</evidence>
<feature type="compositionally biased region" description="Basic and acidic residues" evidence="8">
    <location>
        <begin position="44"/>
        <end position="53"/>
    </location>
</feature>
<reference evidence="10 11" key="1">
    <citation type="submission" date="2016-07" db="EMBL/GenBank/DDBJ databases">
        <title>Pervasive Adenine N6-methylation of Active Genes in Fungi.</title>
        <authorList>
            <consortium name="DOE Joint Genome Institute"/>
            <person name="Mondo S.J."/>
            <person name="Dannebaum R.O."/>
            <person name="Kuo R.C."/>
            <person name="Labutti K."/>
            <person name="Haridas S."/>
            <person name="Kuo A."/>
            <person name="Salamov A."/>
            <person name="Ahrendt S.R."/>
            <person name="Lipzen A."/>
            <person name="Sullivan W."/>
            <person name="Andreopoulos W.B."/>
            <person name="Clum A."/>
            <person name="Lindquist E."/>
            <person name="Daum C."/>
            <person name="Ramamoorthy G.K."/>
            <person name="Gryganskyi A."/>
            <person name="Culley D."/>
            <person name="Magnuson J.K."/>
            <person name="James T.Y."/>
            <person name="O'Malley M.A."/>
            <person name="Stajich J.E."/>
            <person name="Spatafora J.W."/>
            <person name="Visel A."/>
            <person name="Grigoriev I.V."/>
        </authorList>
    </citation>
    <scope>NUCLEOTIDE SEQUENCE [LARGE SCALE GENOMIC DNA]</scope>
    <source>
        <strain evidence="10 11">CBS 115471</strain>
    </source>
</reference>
<keyword evidence="7" id="KW-0813">Transport</keyword>
<evidence type="ECO:0000313" key="11">
    <source>
        <dbReference type="Proteomes" id="UP000193144"/>
    </source>
</evidence>
<evidence type="ECO:0000256" key="6">
    <source>
        <dbReference type="ARBA" id="ARBA00046271"/>
    </source>
</evidence>
<name>A0A1Y1ZMZ2_9PLEO</name>
<feature type="domain" description="Peroxisome membrane anchor protein Pex14p N-terminal" evidence="9">
    <location>
        <begin position="58"/>
        <end position="100"/>
    </location>
</feature>
<feature type="region of interest" description="Disordered" evidence="8">
    <location>
        <begin position="1"/>
        <end position="141"/>
    </location>
</feature>
<dbReference type="STRING" id="1231657.A0A1Y1ZMZ2"/>
<protein>
    <recommendedName>
        <fullName evidence="4 7">Peroxisomal membrane protein PEX14</fullName>
    </recommendedName>
    <alternativeName>
        <fullName evidence="5 7">Peroxin-14</fullName>
    </alternativeName>
</protein>
<feature type="compositionally biased region" description="Acidic residues" evidence="8">
    <location>
        <begin position="239"/>
        <end position="250"/>
    </location>
</feature>
<dbReference type="GO" id="GO:0005102">
    <property type="term" value="F:signaling receptor binding"/>
    <property type="evidence" value="ECO:0007669"/>
    <property type="project" value="TreeGrafter"/>
</dbReference>
<evidence type="ECO:0000256" key="8">
    <source>
        <dbReference type="SAM" id="MobiDB-lite"/>
    </source>
</evidence>
<dbReference type="EMBL" id="MCFA01000059">
    <property type="protein sequence ID" value="ORY11621.1"/>
    <property type="molecule type" value="Genomic_DNA"/>
</dbReference>